<gene>
    <name evidence="2" type="ORF">J1N35_040600</name>
</gene>
<dbReference type="Gene3D" id="2.40.70.10">
    <property type="entry name" value="Acid Proteases"/>
    <property type="match status" value="1"/>
</dbReference>
<proteinExistence type="predicted"/>
<dbReference type="Proteomes" id="UP000828251">
    <property type="component" value="Unassembled WGS sequence"/>
</dbReference>
<feature type="region of interest" description="Disordered" evidence="1">
    <location>
        <begin position="208"/>
        <end position="229"/>
    </location>
</feature>
<dbReference type="PANTHER" id="PTHR35046:SF9">
    <property type="entry name" value="RNA-DIRECTED DNA POLYMERASE"/>
    <property type="match status" value="1"/>
</dbReference>
<evidence type="ECO:0000313" key="3">
    <source>
        <dbReference type="Proteomes" id="UP000828251"/>
    </source>
</evidence>
<dbReference type="EMBL" id="JAIQCV010000012">
    <property type="protein sequence ID" value="KAH1038857.1"/>
    <property type="molecule type" value="Genomic_DNA"/>
</dbReference>
<dbReference type="OrthoDB" id="1934635at2759"/>
<sequence>MEDYYKEMEIAMIRTDVEEDREATIARFLAGLSRNISNRWSFNTILKLLTWRIWPQKWRSSSREKVLFKPILTPCKVCSLIVDGGSCTNVESTMLVEKLGLPTTKHPHSYKVQWLNDGGELKVTKQVIVAFSIGKYNDKVLCDVVLMHAGHLLLGRPWQFDRRVIHDGYMNRYTFKHFEKNVTLASLTPKQVYEDQLRLKILVDQLREKEQKEKSENEKEKNYEKREEK</sequence>
<evidence type="ECO:0000313" key="2">
    <source>
        <dbReference type="EMBL" id="KAH1038857.1"/>
    </source>
</evidence>
<dbReference type="PANTHER" id="PTHR35046">
    <property type="entry name" value="ZINC KNUCKLE (CCHC-TYPE) FAMILY PROTEIN"/>
    <property type="match status" value="1"/>
</dbReference>
<evidence type="ECO:0000256" key="1">
    <source>
        <dbReference type="SAM" id="MobiDB-lite"/>
    </source>
</evidence>
<dbReference type="AlphaFoldDB" id="A0A9D3UE98"/>
<dbReference type="InterPro" id="IPR021109">
    <property type="entry name" value="Peptidase_aspartic_dom_sf"/>
</dbReference>
<comment type="caution">
    <text evidence="2">The sequence shown here is derived from an EMBL/GenBank/DDBJ whole genome shotgun (WGS) entry which is preliminary data.</text>
</comment>
<protein>
    <submittedName>
        <fullName evidence="2">Uncharacterized protein</fullName>
    </submittedName>
</protein>
<keyword evidence="3" id="KW-1185">Reference proteome</keyword>
<accession>A0A9D3UE98</accession>
<reference evidence="2 3" key="1">
    <citation type="journal article" date="2021" name="Plant Biotechnol. J.">
        <title>Multi-omics assisted identification of the key and species-specific regulatory components of drought-tolerant mechanisms in Gossypium stocksii.</title>
        <authorList>
            <person name="Yu D."/>
            <person name="Ke L."/>
            <person name="Zhang D."/>
            <person name="Wu Y."/>
            <person name="Sun Y."/>
            <person name="Mei J."/>
            <person name="Sun J."/>
            <person name="Sun Y."/>
        </authorList>
    </citation>
    <scope>NUCLEOTIDE SEQUENCE [LARGE SCALE GENOMIC DNA]</scope>
    <source>
        <strain evidence="3">cv. E1</strain>
        <tissue evidence="2">Leaf</tissue>
    </source>
</reference>
<organism evidence="2 3">
    <name type="scientific">Gossypium stocksii</name>
    <dbReference type="NCBI Taxonomy" id="47602"/>
    <lineage>
        <taxon>Eukaryota</taxon>
        <taxon>Viridiplantae</taxon>
        <taxon>Streptophyta</taxon>
        <taxon>Embryophyta</taxon>
        <taxon>Tracheophyta</taxon>
        <taxon>Spermatophyta</taxon>
        <taxon>Magnoliopsida</taxon>
        <taxon>eudicotyledons</taxon>
        <taxon>Gunneridae</taxon>
        <taxon>Pentapetalae</taxon>
        <taxon>rosids</taxon>
        <taxon>malvids</taxon>
        <taxon>Malvales</taxon>
        <taxon>Malvaceae</taxon>
        <taxon>Malvoideae</taxon>
        <taxon>Gossypium</taxon>
    </lineage>
</organism>
<name>A0A9D3UE98_9ROSI</name>
<dbReference type="CDD" id="cd00303">
    <property type="entry name" value="retropepsin_like"/>
    <property type="match status" value="1"/>
</dbReference>